<gene>
    <name evidence="3" type="ORF">EV652_108404</name>
</gene>
<dbReference type="RefSeq" id="WP_132211662.1">
    <property type="nucleotide sequence ID" value="NZ_SLWN01000008.1"/>
</dbReference>
<keyword evidence="4" id="KW-1185">Reference proteome</keyword>
<organism evidence="3 4">
    <name type="scientific">Kribbella steppae</name>
    <dbReference type="NCBI Taxonomy" id="2512223"/>
    <lineage>
        <taxon>Bacteria</taxon>
        <taxon>Bacillati</taxon>
        <taxon>Actinomycetota</taxon>
        <taxon>Actinomycetes</taxon>
        <taxon>Propionibacteriales</taxon>
        <taxon>Kribbellaceae</taxon>
        <taxon>Kribbella</taxon>
    </lineage>
</organism>
<feature type="region of interest" description="Disordered" evidence="1">
    <location>
        <begin position="382"/>
        <end position="435"/>
    </location>
</feature>
<keyword evidence="2" id="KW-0812">Transmembrane</keyword>
<dbReference type="Proteomes" id="UP000294508">
    <property type="component" value="Unassembled WGS sequence"/>
</dbReference>
<feature type="transmembrane region" description="Helical" evidence="2">
    <location>
        <begin position="170"/>
        <end position="195"/>
    </location>
</feature>
<keyword evidence="2" id="KW-1133">Transmembrane helix</keyword>
<feature type="transmembrane region" description="Helical" evidence="2">
    <location>
        <begin position="106"/>
        <end position="128"/>
    </location>
</feature>
<dbReference type="InterPro" id="IPR045782">
    <property type="entry name" value="TrbL_3"/>
</dbReference>
<dbReference type="EMBL" id="SLWN01000008">
    <property type="protein sequence ID" value="TCO24868.1"/>
    <property type="molecule type" value="Genomic_DNA"/>
</dbReference>
<evidence type="ECO:0000313" key="4">
    <source>
        <dbReference type="Proteomes" id="UP000294508"/>
    </source>
</evidence>
<dbReference type="Pfam" id="PF19590">
    <property type="entry name" value="TrbL_3"/>
    <property type="match status" value="1"/>
</dbReference>
<feature type="transmembrane region" description="Helical" evidence="2">
    <location>
        <begin position="268"/>
        <end position="287"/>
    </location>
</feature>
<evidence type="ECO:0000256" key="1">
    <source>
        <dbReference type="SAM" id="MobiDB-lite"/>
    </source>
</evidence>
<sequence>MCIPTDFACHVSDGFDAVATNALKELSASIGQAAMEGINAIATYWIKEPSPTLVADAGGSARQNSEMVDFLQSNVLWISGVVFTIAVLIAGMRLAWEQRAQPLQDLLKAVLVFVVASAAGTATMQLLVEWSDELSLHIVRSAHPDDKTLATALGELVMQGSLGMASGDHVASLIMMFAGVAVIMAALIQVVLMVIRSAMLILLAGTFPLAAAATNTEMGKTWFKKYCGWALAFIAYKPAAALIYAAAIKMNELGVGQSTNSFVQTTTGLMMLFLAIFALPALLRFMVPVTAAVAGGSAGMGSSVADPGGIATGAINVGRSSLGLGSRGSGGGGGASGGGAAGGGGGASGAVGVGAVASAGLVAAGAAVNGARKVAGGVAGAAAHSAGESGGGSITPTSSFGPISRGGSRARPPRSQSTAAGQERIPEPAGPSGSR</sequence>
<dbReference type="OrthoDB" id="3694109at2"/>
<evidence type="ECO:0000313" key="3">
    <source>
        <dbReference type="EMBL" id="TCO24868.1"/>
    </source>
</evidence>
<feature type="transmembrane region" description="Helical" evidence="2">
    <location>
        <begin position="226"/>
        <end position="248"/>
    </location>
</feature>
<name>A0A4R2HB94_9ACTN</name>
<feature type="transmembrane region" description="Helical" evidence="2">
    <location>
        <begin position="75"/>
        <end position="94"/>
    </location>
</feature>
<evidence type="ECO:0000256" key="2">
    <source>
        <dbReference type="SAM" id="Phobius"/>
    </source>
</evidence>
<feature type="compositionally biased region" description="Low complexity" evidence="1">
    <location>
        <begin position="401"/>
        <end position="415"/>
    </location>
</feature>
<proteinExistence type="predicted"/>
<accession>A0A4R2HB94</accession>
<comment type="caution">
    <text evidence="3">The sequence shown here is derived from an EMBL/GenBank/DDBJ whole genome shotgun (WGS) entry which is preliminary data.</text>
</comment>
<keyword evidence="2" id="KW-0472">Membrane</keyword>
<reference evidence="3 4" key="1">
    <citation type="journal article" date="2015" name="Stand. Genomic Sci.">
        <title>Genomic Encyclopedia of Bacterial and Archaeal Type Strains, Phase III: the genomes of soil and plant-associated and newly described type strains.</title>
        <authorList>
            <person name="Whitman W.B."/>
            <person name="Woyke T."/>
            <person name="Klenk H.P."/>
            <person name="Zhou Y."/>
            <person name="Lilburn T.G."/>
            <person name="Beck B.J."/>
            <person name="De Vos P."/>
            <person name="Vandamme P."/>
            <person name="Eisen J.A."/>
            <person name="Garrity G."/>
            <person name="Hugenholtz P."/>
            <person name="Kyrpides N.C."/>
        </authorList>
    </citation>
    <scope>NUCLEOTIDE SEQUENCE [LARGE SCALE GENOMIC DNA]</scope>
    <source>
        <strain evidence="3 4">VKM Ac-2572</strain>
    </source>
</reference>
<protein>
    <submittedName>
        <fullName evidence="3">TrbL/VirB6 plasmid conjugal transfer protein</fullName>
    </submittedName>
</protein>
<dbReference type="AlphaFoldDB" id="A0A4R2HB94"/>